<dbReference type="PROSITE" id="PS00134">
    <property type="entry name" value="TRYPSIN_HIS"/>
    <property type="match status" value="1"/>
</dbReference>
<dbReference type="InterPro" id="IPR043504">
    <property type="entry name" value="Peptidase_S1_PA_chymotrypsin"/>
</dbReference>
<feature type="domain" description="Peptidase S1" evidence="10">
    <location>
        <begin position="11"/>
        <end position="257"/>
    </location>
</feature>
<name>A0A085M530_9BILA</name>
<reference evidence="11 12" key="1">
    <citation type="journal article" date="2014" name="Nat. Genet.">
        <title>Genome and transcriptome of the porcine whipworm Trichuris suis.</title>
        <authorList>
            <person name="Jex A.R."/>
            <person name="Nejsum P."/>
            <person name="Schwarz E.M."/>
            <person name="Hu L."/>
            <person name="Young N.D."/>
            <person name="Hall R.S."/>
            <person name="Korhonen P.K."/>
            <person name="Liao S."/>
            <person name="Thamsborg S."/>
            <person name="Xia J."/>
            <person name="Xu P."/>
            <person name="Wang S."/>
            <person name="Scheerlinck J.P."/>
            <person name="Hofmann A."/>
            <person name="Sternberg P.W."/>
            <person name="Wang J."/>
            <person name="Gasser R.B."/>
        </authorList>
    </citation>
    <scope>NUCLEOTIDE SEQUENCE [LARGE SCALE GENOMIC DNA]</scope>
    <source>
        <strain evidence="11">DCEP-RM93M</strain>
    </source>
</reference>
<feature type="domain" description="Peptidase S1" evidence="10">
    <location>
        <begin position="932"/>
        <end position="1174"/>
    </location>
</feature>
<feature type="transmembrane region" description="Helical" evidence="9">
    <location>
        <begin position="42"/>
        <end position="61"/>
    </location>
</feature>
<dbReference type="InterPro" id="IPR001254">
    <property type="entry name" value="Trypsin_dom"/>
</dbReference>
<evidence type="ECO:0000256" key="1">
    <source>
        <dbReference type="ARBA" id="ARBA00004613"/>
    </source>
</evidence>
<keyword evidence="9" id="KW-1133">Transmembrane helix</keyword>
<dbReference type="InterPro" id="IPR018114">
    <property type="entry name" value="TRYPSIN_HIS"/>
</dbReference>
<dbReference type="FunFam" id="2.40.10.10:FF:000002">
    <property type="entry name" value="Transmembrane protease serine"/>
    <property type="match status" value="2"/>
</dbReference>
<keyword evidence="9" id="KW-0812">Transmembrane</keyword>
<evidence type="ECO:0000256" key="7">
    <source>
        <dbReference type="ARBA" id="ARBA00024195"/>
    </source>
</evidence>
<dbReference type="InterPro" id="IPR033116">
    <property type="entry name" value="TRYPSIN_SER"/>
</dbReference>
<comment type="subcellular location">
    <subcellularLocation>
        <location evidence="1">Secreted</location>
    </subcellularLocation>
</comment>
<gene>
    <name evidence="11" type="ORF">M513_06707</name>
</gene>
<dbReference type="PROSITE" id="PS50240">
    <property type="entry name" value="TRYPSIN_DOM"/>
    <property type="match status" value="4"/>
</dbReference>
<dbReference type="FunFam" id="2.40.10.10:FF:000003">
    <property type="entry name" value="Transmembrane serine protease 3"/>
    <property type="match status" value="1"/>
</dbReference>
<evidence type="ECO:0000256" key="9">
    <source>
        <dbReference type="SAM" id="Phobius"/>
    </source>
</evidence>
<evidence type="ECO:0000256" key="4">
    <source>
        <dbReference type="ARBA" id="ARBA00022801"/>
    </source>
</evidence>
<sequence length="1274" mass="141662">MKGPVYSLPTLIGPFRYKRCGVDVLTVEDVSSAVRLPRIERLFFPAYLLVQLCGCSFYLLFSTKLKAMFIISFCRPPSDIDVVVGRHDFRFPGGKVLRVDRFTYDDYNHDTKSRDIALLQLAEPVTFTDDVLPVCLPTSGESPPKGVPCYISGWGLTSTGGSLSPTLQVVDVKILEDKDCEMDEETKIGSLCAGDMEGGKDACVGDSGGPLVCLVKGRFFLYGITSYGVGCGEPKKPGVYTEVSRIHSYRWAATVCEFLVVVDSFNEHWKKALITLSQFDNGENSGVNPGSLANRLQSSCLVRSPILQLHPGGDFVEGKTPAKQEKSCSYNRRHSSLNIFTLYSGSFVLLNESGFRRDQIGQTRSNSTTVLSCILCCADMCLIFLVALLFITEAESTNYVECGVSNTFKRNKDNRIVGGWEAEPHSVPWQVRLALFDSNEPDGYCGGSLVRLTPGNETSFVLTAAHCLRVFKYGQYYNRWESDIKVLLGAHNVNVFEPEWQVLAVDKFTRGEYDDETKKNDIALLHLQQPVAFTGSIMPVCLPRPNKGPPEGAQCFISGWGRTVSDGSLSSTLQVIDVKILKKNRCNLVGEAKTKSLCAGNMKGGKDACQGDSGGPLVCIVKDRFVLYGITSFGVGCGQRKQPGVYVEVARREMRSERDIEVVLGAHNVHIPEERRVISAVSQYTLAPRYDPNTNGEDVALLQLRDTIDFTDAIMPVCLPKQHDPLPEDVFCYISGWGSTVYGGSASYTLRVVDVNILDEGYCDMNPQTKSNSFCAGHKEGKKDACQGDSGGPLVCFINDHFVLYGITSYGTDCGKSQKAGVYSKVAEYIDWIREQSRIPEDTFNPYEYGTVVYPRAAATIDVMHVEVFAIVALYKADEIEFNDCSFRISSSADMCLIFLVALFFITEVESTHYVECGSPKHSFIRNGGNRIVGGWDAVPHSVPWQVRLYLYDNDRPDGSCGGSLVRLAPGNQTRKEYRSPDDIEVVVGAHNFQFYEPDRVVSRVDKFTHGQYSHKTKRLDIALVQLRRTITFTDTIMPVCLPRSPVQMFMSCHDFCFNFSVVLGGSPSYTLRVVDVKILEDEDCNIDNETKAKSFCAGHKEGRKDACQVSWLQFLKIRLIVMGDSGGPLVCIVNDRFFLYGITSYGEGCGQPGKPGVYSEVAQYIHWIKRQARIFESDFDLFTESIYQHQVQGDSGGPLVCFVNGRFFLYGITSYGEGCGQPGKPGVYSEVAQYIHWIKRQARIFESDFDLFTESIYQHQVQVRVESVSSELY</sequence>
<dbReference type="GO" id="GO:0004252">
    <property type="term" value="F:serine-type endopeptidase activity"/>
    <property type="evidence" value="ECO:0007669"/>
    <property type="project" value="InterPro"/>
</dbReference>
<dbReference type="PANTHER" id="PTHR24264:SF65">
    <property type="entry name" value="SRCR DOMAIN-CONTAINING PROTEIN"/>
    <property type="match status" value="1"/>
</dbReference>
<keyword evidence="9" id="KW-0472">Membrane</keyword>
<keyword evidence="5 8" id="KW-0720">Serine protease</keyword>
<keyword evidence="12" id="KW-1185">Reference proteome</keyword>
<dbReference type="Pfam" id="PF00089">
    <property type="entry name" value="Trypsin"/>
    <property type="match status" value="5"/>
</dbReference>
<dbReference type="Gene3D" id="2.40.10.10">
    <property type="entry name" value="Trypsin-like serine proteases"/>
    <property type="match status" value="5"/>
</dbReference>
<organism evidence="11 12">
    <name type="scientific">Trichuris suis</name>
    <name type="common">pig whipworm</name>
    <dbReference type="NCBI Taxonomy" id="68888"/>
    <lineage>
        <taxon>Eukaryota</taxon>
        <taxon>Metazoa</taxon>
        <taxon>Ecdysozoa</taxon>
        <taxon>Nematoda</taxon>
        <taxon>Enoplea</taxon>
        <taxon>Dorylaimia</taxon>
        <taxon>Trichinellida</taxon>
        <taxon>Trichuridae</taxon>
        <taxon>Trichuris</taxon>
    </lineage>
</organism>
<dbReference type="PROSITE" id="PS00135">
    <property type="entry name" value="TRYPSIN_SER"/>
    <property type="match status" value="3"/>
</dbReference>
<evidence type="ECO:0000256" key="2">
    <source>
        <dbReference type="ARBA" id="ARBA00022525"/>
    </source>
</evidence>
<dbReference type="GO" id="GO:0006508">
    <property type="term" value="P:proteolysis"/>
    <property type="evidence" value="ECO:0007669"/>
    <property type="project" value="UniProtKB-KW"/>
</dbReference>
<proteinExistence type="inferred from homology"/>
<accession>A0A085M530</accession>
<keyword evidence="3 8" id="KW-0645">Protease</keyword>
<evidence type="ECO:0000256" key="3">
    <source>
        <dbReference type="ARBA" id="ARBA00022670"/>
    </source>
</evidence>
<keyword evidence="2" id="KW-0964">Secreted</keyword>
<keyword evidence="4 8" id="KW-0378">Hydrolase</keyword>
<evidence type="ECO:0000313" key="11">
    <source>
        <dbReference type="EMBL" id="KFD52326.1"/>
    </source>
</evidence>
<evidence type="ECO:0000256" key="5">
    <source>
        <dbReference type="ARBA" id="ARBA00022825"/>
    </source>
</evidence>
<dbReference type="InterPro" id="IPR001314">
    <property type="entry name" value="Peptidase_S1A"/>
</dbReference>
<dbReference type="SMART" id="SM00020">
    <property type="entry name" value="Tryp_SPc"/>
    <property type="match status" value="4"/>
</dbReference>
<evidence type="ECO:0000256" key="6">
    <source>
        <dbReference type="ARBA" id="ARBA00023157"/>
    </source>
</evidence>
<dbReference type="AlphaFoldDB" id="A0A085M530"/>
<feature type="domain" description="Peptidase S1" evidence="10">
    <location>
        <begin position="1185"/>
        <end position="1244"/>
    </location>
</feature>
<dbReference type="InterPro" id="IPR050127">
    <property type="entry name" value="Serine_Proteases_S1"/>
</dbReference>
<dbReference type="SUPFAM" id="SSF50494">
    <property type="entry name" value="Trypsin-like serine proteases"/>
    <property type="match status" value="5"/>
</dbReference>
<dbReference type="Proteomes" id="UP000030764">
    <property type="component" value="Unassembled WGS sequence"/>
</dbReference>
<keyword evidence="6" id="KW-1015">Disulfide bond</keyword>
<protein>
    <recommendedName>
        <fullName evidence="10">Peptidase S1 domain-containing protein</fullName>
    </recommendedName>
</protein>
<comment type="similarity">
    <text evidence="7">Belongs to the peptidase S1 family. CLIP subfamily.</text>
</comment>
<dbReference type="PANTHER" id="PTHR24264">
    <property type="entry name" value="TRYPSIN-RELATED"/>
    <property type="match status" value="1"/>
</dbReference>
<dbReference type="PRINTS" id="PR00722">
    <property type="entry name" value="CHYMOTRYPSIN"/>
</dbReference>
<dbReference type="GO" id="GO:0005615">
    <property type="term" value="C:extracellular space"/>
    <property type="evidence" value="ECO:0007669"/>
    <property type="project" value="TreeGrafter"/>
</dbReference>
<feature type="domain" description="Peptidase S1" evidence="10">
    <location>
        <begin position="416"/>
        <end position="838"/>
    </location>
</feature>
<evidence type="ECO:0000256" key="8">
    <source>
        <dbReference type="RuleBase" id="RU363034"/>
    </source>
</evidence>
<dbReference type="InterPro" id="IPR009003">
    <property type="entry name" value="Peptidase_S1_PA"/>
</dbReference>
<evidence type="ECO:0000259" key="10">
    <source>
        <dbReference type="PROSITE" id="PS50240"/>
    </source>
</evidence>
<feature type="transmembrane region" description="Helical" evidence="9">
    <location>
        <begin position="369"/>
        <end position="391"/>
    </location>
</feature>
<evidence type="ECO:0000313" key="12">
    <source>
        <dbReference type="Proteomes" id="UP000030764"/>
    </source>
</evidence>
<dbReference type="EMBL" id="KL363228">
    <property type="protein sequence ID" value="KFD52326.1"/>
    <property type="molecule type" value="Genomic_DNA"/>
</dbReference>
<dbReference type="CDD" id="cd00190">
    <property type="entry name" value="Tryp_SPc"/>
    <property type="match status" value="3"/>
</dbReference>